<evidence type="ECO:0000256" key="2">
    <source>
        <dbReference type="ARBA" id="ARBA00009324"/>
    </source>
</evidence>
<evidence type="ECO:0000313" key="8">
    <source>
        <dbReference type="EMBL" id="KAK9071898.1"/>
    </source>
</evidence>
<dbReference type="AlphaFoldDB" id="A0AAP0DF88"/>
<protein>
    <recommendedName>
        <fullName evidence="7">Fatty acid hydroxylase domain-containing protein</fullName>
    </recommendedName>
</protein>
<accession>A0AAP0DF88</accession>
<evidence type="ECO:0000256" key="6">
    <source>
        <dbReference type="SAM" id="Phobius"/>
    </source>
</evidence>
<keyword evidence="3 6" id="KW-0812">Transmembrane</keyword>
<evidence type="ECO:0000313" key="9">
    <source>
        <dbReference type="Proteomes" id="UP001408789"/>
    </source>
</evidence>
<evidence type="ECO:0000256" key="3">
    <source>
        <dbReference type="ARBA" id="ARBA00022692"/>
    </source>
</evidence>
<feature type="transmembrane region" description="Helical" evidence="6">
    <location>
        <begin position="84"/>
        <end position="106"/>
    </location>
</feature>
<keyword evidence="9" id="KW-1185">Reference proteome</keyword>
<comment type="subcellular location">
    <subcellularLocation>
        <location evidence="1">Membrane</location>
    </subcellularLocation>
</comment>
<organism evidence="8 9">
    <name type="scientific">Deinandra increscens subsp. villosa</name>
    <dbReference type="NCBI Taxonomy" id="3103831"/>
    <lineage>
        <taxon>Eukaryota</taxon>
        <taxon>Viridiplantae</taxon>
        <taxon>Streptophyta</taxon>
        <taxon>Embryophyta</taxon>
        <taxon>Tracheophyta</taxon>
        <taxon>Spermatophyta</taxon>
        <taxon>Magnoliopsida</taxon>
        <taxon>eudicotyledons</taxon>
        <taxon>Gunneridae</taxon>
        <taxon>Pentapetalae</taxon>
        <taxon>asterids</taxon>
        <taxon>campanulids</taxon>
        <taxon>Asterales</taxon>
        <taxon>Asteraceae</taxon>
        <taxon>Asteroideae</taxon>
        <taxon>Heliantheae alliance</taxon>
        <taxon>Madieae</taxon>
        <taxon>Madiinae</taxon>
        <taxon>Deinandra</taxon>
    </lineage>
</organism>
<dbReference type="PANTHER" id="PTHR11863">
    <property type="entry name" value="STEROL DESATURASE"/>
    <property type="match status" value="1"/>
</dbReference>
<evidence type="ECO:0000256" key="1">
    <source>
        <dbReference type="ARBA" id="ARBA00004370"/>
    </source>
</evidence>
<dbReference type="Pfam" id="PF04116">
    <property type="entry name" value="FA_hydroxylase"/>
    <property type="match status" value="1"/>
</dbReference>
<keyword evidence="5 6" id="KW-0472">Membrane</keyword>
<dbReference type="GO" id="GO:0005506">
    <property type="term" value="F:iron ion binding"/>
    <property type="evidence" value="ECO:0007669"/>
    <property type="project" value="InterPro"/>
</dbReference>
<dbReference type="GO" id="GO:0016491">
    <property type="term" value="F:oxidoreductase activity"/>
    <property type="evidence" value="ECO:0007669"/>
    <property type="project" value="InterPro"/>
</dbReference>
<comment type="caution">
    <text evidence="8">The sequence shown here is derived from an EMBL/GenBank/DDBJ whole genome shotgun (WGS) entry which is preliminary data.</text>
</comment>
<keyword evidence="4 6" id="KW-1133">Transmembrane helix</keyword>
<sequence length="218" mass="25441">MLPYASLQEASTAMGRPLTAAETLWFNYTAHKTDYLLYCHSIPMLFLLQTLVPLFYLLIELVFPRYVAPYKLQPKIKISLYENFKCYLVVMRTFFLIVAPILLLSYPSIKMIGIRTSLPLPSSMEIICQLVIYFVIEDYSNYWIHRLFHLQWVYENIHKVHHEYTAPMGFATQHAHWIENLVFGIPSFLGPALVPGHMITFLLWLALRQIESVENHSG</sequence>
<evidence type="ECO:0000256" key="5">
    <source>
        <dbReference type="ARBA" id="ARBA00023136"/>
    </source>
</evidence>
<dbReference type="EMBL" id="JBCNJP010000010">
    <property type="protein sequence ID" value="KAK9071898.1"/>
    <property type="molecule type" value="Genomic_DNA"/>
</dbReference>
<dbReference type="GO" id="GO:0008610">
    <property type="term" value="P:lipid biosynthetic process"/>
    <property type="evidence" value="ECO:0007669"/>
    <property type="project" value="InterPro"/>
</dbReference>
<feature type="domain" description="Fatty acid hydroxylase" evidence="7">
    <location>
        <begin position="131"/>
        <end position="218"/>
    </location>
</feature>
<dbReference type="InterPro" id="IPR006694">
    <property type="entry name" value="Fatty_acid_hydroxylase"/>
</dbReference>
<dbReference type="Proteomes" id="UP001408789">
    <property type="component" value="Unassembled WGS sequence"/>
</dbReference>
<comment type="similarity">
    <text evidence="2">Belongs to the sterol desaturase family.</text>
</comment>
<proteinExistence type="inferred from homology"/>
<evidence type="ECO:0000256" key="4">
    <source>
        <dbReference type="ARBA" id="ARBA00022989"/>
    </source>
</evidence>
<gene>
    <name evidence="8" type="ORF">SSX86_008329</name>
</gene>
<reference evidence="8 9" key="1">
    <citation type="submission" date="2024-04" db="EMBL/GenBank/DDBJ databases">
        <title>The reference genome of an endangered Asteraceae, Deinandra increscens subsp. villosa, native to the Central Coast of California.</title>
        <authorList>
            <person name="Guilliams M."/>
            <person name="Hasenstab-Lehman K."/>
            <person name="Meyer R."/>
            <person name="Mcevoy S."/>
        </authorList>
    </citation>
    <scope>NUCLEOTIDE SEQUENCE [LARGE SCALE GENOMIC DNA]</scope>
    <source>
        <tissue evidence="8">Leaf</tissue>
    </source>
</reference>
<dbReference type="InterPro" id="IPR050307">
    <property type="entry name" value="Sterol_Desaturase_Related"/>
</dbReference>
<evidence type="ECO:0000259" key="7">
    <source>
        <dbReference type="Pfam" id="PF04116"/>
    </source>
</evidence>
<name>A0AAP0DF88_9ASTR</name>
<feature type="transmembrane region" description="Helical" evidence="6">
    <location>
        <begin position="35"/>
        <end position="63"/>
    </location>
</feature>
<dbReference type="GO" id="GO:0016020">
    <property type="term" value="C:membrane"/>
    <property type="evidence" value="ECO:0007669"/>
    <property type="project" value="UniProtKB-SubCell"/>
</dbReference>